<accession>A0AAD9CY71</accession>
<evidence type="ECO:0000313" key="1">
    <source>
        <dbReference type="EMBL" id="KAK1924272.1"/>
    </source>
</evidence>
<dbReference type="AlphaFoldDB" id="A0AAD9CY71"/>
<dbReference type="Proteomes" id="UP001182556">
    <property type="component" value="Unassembled WGS sequence"/>
</dbReference>
<feature type="non-terminal residue" evidence="1">
    <location>
        <position position="1"/>
    </location>
</feature>
<sequence>MWPAPRSQMSAFSTTSEGAAMKLNGTHTSLPHLQPHNLIQTLHLDFPLLPSRWGLVAMSRTLLPLSITWYDVTNPCRRTLERLWAAWELDQTTPDQRDKAFQEITTFAARLDPYDSDHWPKLPRDRELFQAHMAQAFRHARAMMFSLVPRLLSQLGSKHNEMELEELLRWCKSRPGRTVVDAVRSASAKKELGNQHVAGNDYIEAVWTGLLGLVTLCPWSSDATIMSFDQAGEVGLRQIEQALLLNIVIASQKAAVARKKAAKTWVAISIAAITSLEQHPFATWGNVVKRLRLQAECIKKHRSLWSPPAVKDFEKRRHLVDVWSEMPHEGWAHEQCEGGHRCYGM</sequence>
<dbReference type="EMBL" id="JAODAN010000005">
    <property type="protein sequence ID" value="KAK1924272.1"/>
    <property type="molecule type" value="Genomic_DNA"/>
</dbReference>
<reference evidence="1" key="1">
    <citation type="submission" date="2023-02" db="EMBL/GenBank/DDBJ databases">
        <title>Identification and recombinant expression of a fungal hydrolase from Papiliotrema laurentii that hydrolyzes apple cutin and clears colloidal polyester polyurethane.</title>
        <authorList>
            <consortium name="DOE Joint Genome Institute"/>
            <person name="Roman V.A."/>
            <person name="Bojanowski C."/>
            <person name="Crable B.R."/>
            <person name="Wagner D.N."/>
            <person name="Hung C.S."/>
            <person name="Nadeau L.J."/>
            <person name="Schratz L."/>
            <person name="Haridas S."/>
            <person name="Pangilinan J."/>
            <person name="Lipzen A."/>
            <person name="Na H."/>
            <person name="Yan M."/>
            <person name="Ng V."/>
            <person name="Grigoriev I.V."/>
            <person name="Spatafora J.W."/>
            <person name="Barlow D."/>
            <person name="Biffinger J."/>
            <person name="Kelley-Loughnane N."/>
            <person name="Varaljay V.A."/>
            <person name="Crookes-Goodson W.J."/>
        </authorList>
    </citation>
    <scope>NUCLEOTIDE SEQUENCE</scope>
    <source>
        <strain evidence="1">5307AH</strain>
    </source>
</reference>
<keyword evidence="2" id="KW-1185">Reference proteome</keyword>
<proteinExistence type="predicted"/>
<evidence type="ECO:0000313" key="2">
    <source>
        <dbReference type="Proteomes" id="UP001182556"/>
    </source>
</evidence>
<gene>
    <name evidence="1" type="ORF">DB88DRAFT_489652</name>
</gene>
<name>A0AAD9CY71_PAPLA</name>
<protein>
    <submittedName>
        <fullName evidence="1">Uncharacterized protein</fullName>
    </submittedName>
</protein>
<organism evidence="1 2">
    <name type="scientific">Papiliotrema laurentii</name>
    <name type="common">Cryptococcus laurentii</name>
    <dbReference type="NCBI Taxonomy" id="5418"/>
    <lineage>
        <taxon>Eukaryota</taxon>
        <taxon>Fungi</taxon>
        <taxon>Dikarya</taxon>
        <taxon>Basidiomycota</taxon>
        <taxon>Agaricomycotina</taxon>
        <taxon>Tremellomycetes</taxon>
        <taxon>Tremellales</taxon>
        <taxon>Rhynchogastremaceae</taxon>
        <taxon>Papiliotrema</taxon>
    </lineage>
</organism>
<comment type="caution">
    <text evidence="1">The sequence shown here is derived from an EMBL/GenBank/DDBJ whole genome shotgun (WGS) entry which is preliminary data.</text>
</comment>